<gene>
    <name evidence="2" type="ORF">g.27020</name>
</gene>
<feature type="chain" id="PRO_5008584248" description="Selenoprotein F/M domain-containing protein" evidence="1">
    <location>
        <begin position="25"/>
        <end position="119"/>
    </location>
</feature>
<name>A0A1B6H822_9HEMI</name>
<feature type="signal peptide" evidence="1">
    <location>
        <begin position="1"/>
        <end position="24"/>
    </location>
</feature>
<accession>A0A1B6H822</accession>
<organism evidence="2">
    <name type="scientific">Homalodisca liturata</name>
    <dbReference type="NCBI Taxonomy" id="320908"/>
    <lineage>
        <taxon>Eukaryota</taxon>
        <taxon>Metazoa</taxon>
        <taxon>Ecdysozoa</taxon>
        <taxon>Arthropoda</taxon>
        <taxon>Hexapoda</taxon>
        <taxon>Insecta</taxon>
        <taxon>Pterygota</taxon>
        <taxon>Neoptera</taxon>
        <taxon>Paraneoptera</taxon>
        <taxon>Hemiptera</taxon>
        <taxon>Auchenorrhyncha</taxon>
        <taxon>Membracoidea</taxon>
        <taxon>Cicadellidae</taxon>
        <taxon>Cicadellinae</taxon>
        <taxon>Proconiini</taxon>
        <taxon>Homalodisca</taxon>
    </lineage>
</organism>
<evidence type="ECO:0000256" key="1">
    <source>
        <dbReference type="SAM" id="SignalP"/>
    </source>
</evidence>
<proteinExistence type="predicted"/>
<dbReference type="Gene3D" id="2.60.120.970">
    <property type="match status" value="1"/>
</dbReference>
<reference evidence="2" key="1">
    <citation type="submission" date="2015-11" db="EMBL/GenBank/DDBJ databases">
        <title>De novo transcriptome assembly of four potential Pierce s Disease insect vectors from Arizona vineyards.</title>
        <authorList>
            <person name="Tassone E.E."/>
        </authorList>
    </citation>
    <scope>NUCLEOTIDE SEQUENCE</scope>
</reference>
<evidence type="ECO:0000313" key="2">
    <source>
        <dbReference type="EMBL" id="JAS70819.1"/>
    </source>
</evidence>
<feature type="non-terminal residue" evidence="2">
    <location>
        <position position="119"/>
    </location>
</feature>
<keyword evidence="1" id="KW-0732">Signal</keyword>
<evidence type="ECO:0008006" key="3">
    <source>
        <dbReference type="Google" id="ProtNLM"/>
    </source>
</evidence>
<protein>
    <recommendedName>
        <fullName evidence="3">Selenoprotein F/M domain-containing protein</fullName>
    </recommendedName>
</protein>
<dbReference type="EMBL" id="GECU01036887">
    <property type="protein sequence ID" value="JAS70819.1"/>
    <property type="molecule type" value="Transcribed_RNA"/>
</dbReference>
<sequence length="119" mass="13071">MRWAGAALILLGVATLLSTGGVAGSNSTRRRISRPWTQEQLALAGAVEGVEYEEDVESTTPAVSVCSACRRREEIKNYSIETIKELILSKLGIDRPPNTTGRVLPKVPLKTWEEYRKTG</sequence>
<dbReference type="AlphaFoldDB" id="A0A1B6H822"/>